<feature type="non-terminal residue" evidence="1">
    <location>
        <position position="1"/>
    </location>
</feature>
<dbReference type="Proteomes" id="UP000054166">
    <property type="component" value="Unassembled WGS sequence"/>
</dbReference>
<evidence type="ECO:0000313" key="1">
    <source>
        <dbReference type="EMBL" id="KIM75637.1"/>
    </source>
</evidence>
<name>A0A0C3BEA9_PILCF</name>
<proteinExistence type="predicted"/>
<gene>
    <name evidence="1" type="ORF">PILCRDRAFT_78636</name>
</gene>
<dbReference type="STRING" id="765440.A0A0C3BEA9"/>
<dbReference type="OrthoDB" id="3247418at2759"/>
<accession>A0A0C3BEA9</accession>
<organism evidence="1 2">
    <name type="scientific">Piloderma croceum (strain F 1598)</name>
    <dbReference type="NCBI Taxonomy" id="765440"/>
    <lineage>
        <taxon>Eukaryota</taxon>
        <taxon>Fungi</taxon>
        <taxon>Dikarya</taxon>
        <taxon>Basidiomycota</taxon>
        <taxon>Agaricomycotina</taxon>
        <taxon>Agaricomycetes</taxon>
        <taxon>Agaricomycetidae</taxon>
        <taxon>Atheliales</taxon>
        <taxon>Atheliaceae</taxon>
        <taxon>Piloderma</taxon>
    </lineage>
</organism>
<reference evidence="2" key="2">
    <citation type="submission" date="2015-01" db="EMBL/GenBank/DDBJ databases">
        <title>Evolutionary Origins and Diversification of the Mycorrhizal Mutualists.</title>
        <authorList>
            <consortium name="DOE Joint Genome Institute"/>
            <consortium name="Mycorrhizal Genomics Consortium"/>
            <person name="Kohler A."/>
            <person name="Kuo A."/>
            <person name="Nagy L.G."/>
            <person name="Floudas D."/>
            <person name="Copeland A."/>
            <person name="Barry K.W."/>
            <person name="Cichocki N."/>
            <person name="Veneault-Fourrey C."/>
            <person name="LaButti K."/>
            <person name="Lindquist E.A."/>
            <person name="Lipzen A."/>
            <person name="Lundell T."/>
            <person name="Morin E."/>
            <person name="Murat C."/>
            <person name="Riley R."/>
            <person name="Ohm R."/>
            <person name="Sun H."/>
            <person name="Tunlid A."/>
            <person name="Henrissat B."/>
            <person name="Grigoriev I.V."/>
            <person name="Hibbett D.S."/>
            <person name="Martin F."/>
        </authorList>
    </citation>
    <scope>NUCLEOTIDE SEQUENCE [LARGE SCALE GENOMIC DNA]</scope>
    <source>
        <strain evidence="2">F 1598</strain>
    </source>
</reference>
<reference evidence="1 2" key="1">
    <citation type="submission" date="2014-04" db="EMBL/GenBank/DDBJ databases">
        <authorList>
            <consortium name="DOE Joint Genome Institute"/>
            <person name="Kuo A."/>
            <person name="Tarkka M."/>
            <person name="Buscot F."/>
            <person name="Kohler A."/>
            <person name="Nagy L.G."/>
            <person name="Floudas D."/>
            <person name="Copeland A."/>
            <person name="Barry K.W."/>
            <person name="Cichocki N."/>
            <person name="Veneault-Fourrey C."/>
            <person name="LaButti K."/>
            <person name="Lindquist E.A."/>
            <person name="Lipzen A."/>
            <person name="Lundell T."/>
            <person name="Morin E."/>
            <person name="Murat C."/>
            <person name="Sun H."/>
            <person name="Tunlid A."/>
            <person name="Henrissat B."/>
            <person name="Grigoriev I.V."/>
            <person name="Hibbett D.S."/>
            <person name="Martin F."/>
            <person name="Nordberg H.P."/>
            <person name="Cantor M.N."/>
            <person name="Hua S.X."/>
        </authorList>
    </citation>
    <scope>NUCLEOTIDE SEQUENCE [LARGE SCALE GENOMIC DNA]</scope>
    <source>
        <strain evidence="1 2">F 1598</strain>
    </source>
</reference>
<dbReference type="EMBL" id="KN833044">
    <property type="protein sequence ID" value="KIM75637.1"/>
    <property type="molecule type" value="Genomic_DNA"/>
</dbReference>
<dbReference type="HOGENOM" id="CLU_067870_0_0_1"/>
<evidence type="ECO:0000313" key="2">
    <source>
        <dbReference type="Proteomes" id="UP000054166"/>
    </source>
</evidence>
<keyword evidence="2" id="KW-1185">Reference proteome</keyword>
<sequence length="248" mass="28035">GAMESTMLNMFIKAGKLKCWLARPDCPAVIKECKILFDKAYAPNIPDYNDINDAPCTVPNELHPLAQKLKAIMHARLQHNGVIYTDSSTHLGSSLIHFYTNGDRSKSPTPGCIKYIFEHQGEMVFAVQRQLDAHPNVVDPFEPYPHFAAKLYSSHLSLTLELVCVSWVMCHFAQWQISSEHVIVLLLSQVRPSTFSESYFANQMIGLILLSCSLSQLPCRYVQNMILSLDNHLDMQNTIYLSTLLYGQ</sequence>
<dbReference type="AlphaFoldDB" id="A0A0C3BEA9"/>
<dbReference type="InParanoid" id="A0A0C3BEA9"/>
<protein>
    <submittedName>
        <fullName evidence="1">Uncharacterized protein</fullName>
    </submittedName>
</protein>